<accession>A0A8S3WGR1</accession>
<feature type="region of interest" description="Disordered" evidence="1">
    <location>
        <begin position="21"/>
        <end position="53"/>
    </location>
</feature>
<proteinExistence type="predicted"/>
<evidence type="ECO:0000313" key="3">
    <source>
        <dbReference type="Proteomes" id="UP000691718"/>
    </source>
</evidence>
<dbReference type="AlphaFoldDB" id="A0A8S3WGR1"/>
<sequence length="121" mass="13454">MSESTSPSVLSFLRQYRFQRKPDASGTSGSVAIAASSSNSQPQIRMPAPNAVSRNGPIVYKRIRVLDSDSDDSASPAKKPVNKPVELTTAVKERRFRNMLEMFPEISPMLIKNTLVKKRME</sequence>
<comment type="caution">
    <text evidence="2">The sequence shown here is derived from an EMBL/GenBank/DDBJ whole genome shotgun (WGS) entry which is preliminary data.</text>
</comment>
<feature type="compositionally biased region" description="Polar residues" evidence="1">
    <location>
        <begin position="25"/>
        <end position="43"/>
    </location>
</feature>
<dbReference type="EMBL" id="CAJQZP010000393">
    <property type="protein sequence ID" value="CAG4959102.1"/>
    <property type="molecule type" value="Genomic_DNA"/>
</dbReference>
<evidence type="ECO:0000313" key="2">
    <source>
        <dbReference type="EMBL" id="CAG4959102.1"/>
    </source>
</evidence>
<dbReference type="Proteomes" id="UP000691718">
    <property type="component" value="Unassembled WGS sequence"/>
</dbReference>
<keyword evidence="3" id="KW-1185">Reference proteome</keyword>
<organism evidence="2 3">
    <name type="scientific">Parnassius apollo</name>
    <name type="common">Apollo butterfly</name>
    <name type="synonym">Papilio apollo</name>
    <dbReference type="NCBI Taxonomy" id="110799"/>
    <lineage>
        <taxon>Eukaryota</taxon>
        <taxon>Metazoa</taxon>
        <taxon>Ecdysozoa</taxon>
        <taxon>Arthropoda</taxon>
        <taxon>Hexapoda</taxon>
        <taxon>Insecta</taxon>
        <taxon>Pterygota</taxon>
        <taxon>Neoptera</taxon>
        <taxon>Endopterygota</taxon>
        <taxon>Lepidoptera</taxon>
        <taxon>Glossata</taxon>
        <taxon>Ditrysia</taxon>
        <taxon>Papilionoidea</taxon>
        <taxon>Papilionidae</taxon>
        <taxon>Parnassiinae</taxon>
        <taxon>Parnassini</taxon>
        <taxon>Parnassius</taxon>
        <taxon>Parnassius</taxon>
    </lineage>
</organism>
<evidence type="ECO:0000256" key="1">
    <source>
        <dbReference type="SAM" id="MobiDB-lite"/>
    </source>
</evidence>
<dbReference type="OrthoDB" id="448448at2759"/>
<reference evidence="2" key="1">
    <citation type="submission" date="2021-04" db="EMBL/GenBank/DDBJ databases">
        <authorList>
            <person name="Tunstrom K."/>
        </authorList>
    </citation>
    <scope>NUCLEOTIDE SEQUENCE</scope>
</reference>
<name>A0A8S3WGR1_PARAO</name>
<protein>
    <submittedName>
        <fullName evidence="2">(apollo) hypothetical protein</fullName>
    </submittedName>
</protein>
<gene>
    <name evidence="2" type="ORF">PAPOLLO_LOCUS6076</name>
</gene>